<evidence type="ECO:0000313" key="9">
    <source>
        <dbReference type="EMBL" id="MFO7192357.1"/>
    </source>
</evidence>
<dbReference type="GO" id="GO:0003677">
    <property type="term" value="F:DNA binding"/>
    <property type="evidence" value="ECO:0007669"/>
    <property type="project" value="UniProtKB-UniRule"/>
</dbReference>
<dbReference type="InterPro" id="IPR036388">
    <property type="entry name" value="WH-like_DNA-bd_sf"/>
</dbReference>
<dbReference type="SUPFAM" id="SSF46894">
    <property type="entry name" value="C-terminal effector domain of the bipartite response regulators"/>
    <property type="match status" value="2"/>
</dbReference>
<feature type="domain" description="HTH luxR-type" evidence="7">
    <location>
        <begin position="1136"/>
        <end position="1201"/>
    </location>
</feature>
<name>A0ABD6FEM2_9PSEU</name>
<feature type="DNA-binding region" description="OmpR/PhoB-type" evidence="5">
    <location>
        <begin position="1"/>
        <end position="104"/>
    </location>
</feature>
<dbReference type="SUPFAM" id="SSF48452">
    <property type="entry name" value="TPR-like"/>
    <property type="match status" value="1"/>
</dbReference>
<feature type="domain" description="OmpR/PhoB-type" evidence="8">
    <location>
        <begin position="1"/>
        <end position="104"/>
    </location>
</feature>
<dbReference type="InterPro" id="IPR051677">
    <property type="entry name" value="AfsR-DnrI-RedD_regulator"/>
</dbReference>
<gene>
    <name evidence="9" type="ORF">DIU77_008960</name>
</gene>
<dbReference type="PANTHER" id="PTHR35807:SF1">
    <property type="entry name" value="TRANSCRIPTIONAL REGULATOR REDD"/>
    <property type="match status" value="1"/>
</dbReference>
<evidence type="ECO:0000256" key="5">
    <source>
        <dbReference type="PROSITE-ProRule" id="PRU01091"/>
    </source>
</evidence>
<evidence type="ECO:0000259" key="8">
    <source>
        <dbReference type="PROSITE" id="PS51755"/>
    </source>
</evidence>
<comment type="similarity">
    <text evidence="1">Belongs to the AfsR/DnrI/RedD regulatory family.</text>
</comment>
<keyword evidence="3 5" id="KW-0238">DNA-binding</keyword>
<dbReference type="CDD" id="cd15831">
    <property type="entry name" value="BTAD"/>
    <property type="match status" value="1"/>
</dbReference>
<dbReference type="InterPro" id="IPR016032">
    <property type="entry name" value="Sig_transdc_resp-reg_C-effctor"/>
</dbReference>
<evidence type="ECO:0000256" key="4">
    <source>
        <dbReference type="ARBA" id="ARBA00023163"/>
    </source>
</evidence>
<dbReference type="Pfam" id="PF00196">
    <property type="entry name" value="GerE"/>
    <property type="match status" value="1"/>
</dbReference>
<dbReference type="SUPFAM" id="SSF52540">
    <property type="entry name" value="P-loop containing nucleoside triphosphate hydrolases"/>
    <property type="match status" value="1"/>
</dbReference>
<evidence type="ECO:0000313" key="10">
    <source>
        <dbReference type="Proteomes" id="UP000249324"/>
    </source>
</evidence>
<protein>
    <submittedName>
        <fullName evidence="9">BTAD domain-containing putative transcriptional regulator</fullName>
    </submittedName>
</protein>
<evidence type="ECO:0000256" key="2">
    <source>
        <dbReference type="ARBA" id="ARBA00023015"/>
    </source>
</evidence>
<keyword evidence="2" id="KW-0805">Transcription regulation</keyword>
<dbReference type="InterPro" id="IPR001867">
    <property type="entry name" value="OmpR/PhoB-type_DNA-bd"/>
</dbReference>
<evidence type="ECO:0000259" key="7">
    <source>
        <dbReference type="PROSITE" id="PS50043"/>
    </source>
</evidence>
<dbReference type="EMBL" id="QGUI02000092">
    <property type="protein sequence ID" value="MFO7192357.1"/>
    <property type="molecule type" value="Genomic_DNA"/>
</dbReference>
<dbReference type="Pfam" id="PF03704">
    <property type="entry name" value="BTAD"/>
    <property type="match status" value="1"/>
</dbReference>
<comment type="caution">
    <text evidence="9">The sequence shown here is derived from an EMBL/GenBank/DDBJ whole genome shotgun (WGS) entry which is preliminary data.</text>
</comment>
<sequence length="1222" mass="133144">MPEEQRGLDIELLGPLRVRRGEQVLDLGSGRRRAVFAVLAMRAGQTVSRAELIEAVWGDDPPATVEGSLYTYVSDLRRVLEPRRSRWSSGEVLVSAGGGYELRVDPARIDVVRLEHMRERAAQCAAEDRWQEAYRLLSDALALWRGEALADVGGPFAARHRARLAEIRLATVESRAEAALAAGRAEEVVDELRRLVAEHPTRERTRGLLMSALHAGGRSEEALAVYADAERVLAGELGIEPGPALRSVREAIQQDMRSLSPWQDAGLRPSAPAPFVGRAQAMAALRDHLVRLAEGRGGAVWVEGEPGCGKTALLAAVLDHAGHACPVVWAAGDELSGRFPLGMLLEAFGVDARSSDPQRRELARELRQRDGARRTGDAERIAIERLLAIVDQLCAHRPLVVVLDDVQWADEASLLACHRLVRMTRRAPLLVLAAARPVPRRDAVDRVRAAFGGPVRIPPLDQDEVADLVCALAGAEPSVTLLDVVAGAVGNPRLIHLMIDGLRRAGGLRVDDGLAEVDRDAVPRALGWVSAELTGLLGFLGEPARDVLRWASLFGQEFDLGEVAAATARPVSDLIGPVEEAVAAGVLRDAGDRFAFRHPLVRQALHEAMPKAVRVALHRQAARTLAAAGSDPDRVAQQLLAAPVEPDAWTIDWLLQHSDTVARRSPELAADLLERAVRVVVADERTREVLTARLARLRFWLGRRADAEARAVLAMTTDAGTAAEMRLLLAYLDAVRGVPGQACLTLRSAADDADVPPRWRAQQRMLLASIERPGCEDLADAENDARAMLQHAGADPLDTVHALRRLWQVESARGRHRQALHHVDAALAAVRDHPDLVDVHVSLLDDRVATLHALDRFDEADRCMAEARQLIVRRDGRGSAGLPVPAAVHAFWLGRWDQAIVELDAVPQAASEVTLYGLRRRGAIVLRHGMTALIAGLRDDERQLENHLRAAADLPFSVGAEKDHAEFLMAARALAAERRGELEEALAALQPMLELDRPWAARHQWLPAVVRLALRAGRTDLAQDVCEVAEAGKRQEDAPGRATAAATWCHGLLATEPDELAALASRFQQAGRRYEYAMVLADAAELFARTGREAEARSALRDSLLVATDLGAAWCVARAEERLRPYGLRRAEVLRRPDAADSLSPLEVTVAELVADGWPDDDVAHRLSLSRQAVRKHVERIQRVLGVTTRLGITRAAVAAHRAAQPSATSPQRSRSTTGRRR</sequence>
<dbReference type="Pfam" id="PF00486">
    <property type="entry name" value="Trans_reg_C"/>
    <property type="match status" value="1"/>
</dbReference>
<dbReference type="InterPro" id="IPR011990">
    <property type="entry name" value="TPR-like_helical_dom_sf"/>
</dbReference>
<dbReference type="InterPro" id="IPR000792">
    <property type="entry name" value="Tscrpt_reg_LuxR_C"/>
</dbReference>
<dbReference type="InterPro" id="IPR027417">
    <property type="entry name" value="P-loop_NTPase"/>
</dbReference>
<dbReference type="Proteomes" id="UP000249324">
    <property type="component" value="Unassembled WGS sequence"/>
</dbReference>
<evidence type="ECO:0000256" key="6">
    <source>
        <dbReference type="SAM" id="MobiDB-lite"/>
    </source>
</evidence>
<evidence type="ECO:0000256" key="1">
    <source>
        <dbReference type="ARBA" id="ARBA00005820"/>
    </source>
</evidence>
<dbReference type="Pfam" id="PF13191">
    <property type="entry name" value="AAA_16"/>
    <property type="match status" value="1"/>
</dbReference>
<proteinExistence type="inferred from homology"/>
<dbReference type="SMART" id="SM01043">
    <property type="entry name" value="BTAD"/>
    <property type="match status" value="1"/>
</dbReference>
<dbReference type="AlphaFoldDB" id="A0ABD6FEM2"/>
<dbReference type="PANTHER" id="PTHR35807">
    <property type="entry name" value="TRANSCRIPTIONAL REGULATOR REDD-RELATED"/>
    <property type="match status" value="1"/>
</dbReference>
<organism evidence="9 10">
    <name type="scientific">Thermocrispum agreste</name>
    <dbReference type="NCBI Taxonomy" id="37925"/>
    <lineage>
        <taxon>Bacteria</taxon>
        <taxon>Bacillati</taxon>
        <taxon>Actinomycetota</taxon>
        <taxon>Actinomycetes</taxon>
        <taxon>Pseudonocardiales</taxon>
        <taxon>Pseudonocardiaceae</taxon>
        <taxon>Thermocrispum</taxon>
    </lineage>
</organism>
<feature type="compositionally biased region" description="Polar residues" evidence="6">
    <location>
        <begin position="1209"/>
        <end position="1222"/>
    </location>
</feature>
<dbReference type="InterPro" id="IPR005158">
    <property type="entry name" value="BTAD"/>
</dbReference>
<dbReference type="PROSITE" id="PS51755">
    <property type="entry name" value="OMPR_PHOB"/>
    <property type="match status" value="1"/>
</dbReference>
<dbReference type="Gene3D" id="1.25.40.10">
    <property type="entry name" value="Tetratricopeptide repeat domain"/>
    <property type="match status" value="2"/>
</dbReference>
<dbReference type="InterPro" id="IPR041664">
    <property type="entry name" value="AAA_16"/>
</dbReference>
<dbReference type="Gene3D" id="1.10.10.10">
    <property type="entry name" value="Winged helix-like DNA-binding domain superfamily/Winged helix DNA-binding domain"/>
    <property type="match status" value="2"/>
</dbReference>
<dbReference type="PROSITE" id="PS50043">
    <property type="entry name" value="HTH_LUXR_2"/>
    <property type="match status" value="1"/>
</dbReference>
<dbReference type="SMART" id="SM00862">
    <property type="entry name" value="Trans_reg_C"/>
    <property type="match status" value="1"/>
</dbReference>
<reference evidence="9 10" key="1">
    <citation type="journal article" date="2021" name="BMC Genomics">
        <title>Genome-resolved metagenome and metatranscriptome analyses of thermophilic composting reveal key bacterial players and their metabolic interactions.</title>
        <authorList>
            <person name="Braga L.P.P."/>
            <person name="Pereira R.V."/>
            <person name="Martins L.F."/>
            <person name="Moura L.M.S."/>
            <person name="Sanchez F.B."/>
            <person name="Patane J.S.L."/>
            <person name="da Silva A.M."/>
            <person name="Setubal J.C."/>
        </authorList>
    </citation>
    <scope>NUCLEOTIDE SEQUENCE [LARGE SCALE GENOMIC DNA]</scope>
    <source>
        <strain evidence="9">ZC4RG45</strain>
    </source>
</reference>
<dbReference type="SMART" id="SM00421">
    <property type="entry name" value="HTH_LUXR"/>
    <property type="match status" value="1"/>
</dbReference>
<dbReference type="InterPro" id="IPR003593">
    <property type="entry name" value="AAA+_ATPase"/>
</dbReference>
<dbReference type="Gene3D" id="3.40.50.300">
    <property type="entry name" value="P-loop containing nucleotide triphosphate hydrolases"/>
    <property type="match status" value="1"/>
</dbReference>
<feature type="region of interest" description="Disordered" evidence="6">
    <location>
        <begin position="1200"/>
        <end position="1222"/>
    </location>
</feature>
<keyword evidence="4" id="KW-0804">Transcription</keyword>
<evidence type="ECO:0000256" key="3">
    <source>
        <dbReference type="ARBA" id="ARBA00023125"/>
    </source>
</evidence>
<accession>A0ABD6FEM2</accession>
<dbReference type="SMART" id="SM00382">
    <property type="entry name" value="AAA"/>
    <property type="match status" value="1"/>
</dbReference>